<dbReference type="Proteomes" id="UP000008493">
    <property type="component" value="Unassembled WGS sequence"/>
</dbReference>
<dbReference type="InterPro" id="IPR036322">
    <property type="entry name" value="WD40_repeat_dom_sf"/>
</dbReference>
<dbReference type="InterPro" id="IPR015943">
    <property type="entry name" value="WD40/YVTN_repeat-like_dom_sf"/>
</dbReference>
<accession>K5XJK8</accession>
<evidence type="ECO:0000313" key="8">
    <source>
        <dbReference type="Proteomes" id="UP000008493"/>
    </source>
</evidence>
<dbReference type="OMA" id="KIWRIPP"/>
<dbReference type="EMBL" id="JH971385">
    <property type="protein sequence ID" value="EKM83547.1"/>
    <property type="molecule type" value="Genomic_DNA"/>
</dbReference>
<evidence type="ECO:0000256" key="3">
    <source>
        <dbReference type="ARBA" id="ARBA00022737"/>
    </source>
</evidence>
<dbReference type="OrthoDB" id="7318948at2759"/>
<keyword evidence="8" id="KW-1185">Reference proteome</keyword>
<organism evidence="7 8">
    <name type="scientific">Agaricus bisporus var. burnettii (strain JB137-S8 / ATCC MYA-4627 / FGSC 10392)</name>
    <name type="common">White button mushroom</name>
    <dbReference type="NCBI Taxonomy" id="597362"/>
    <lineage>
        <taxon>Eukaryota</taxon>
        <taxon>Fungi</taxon>
        <taxon>Dikarya</taxon>
        <taxon>Basidiomycota</taxon>
        <taxon>Agaricomycotina</taxon>
        <taxon>Agaricomycetes</taxon>
        <taxon>Agaricomycetidae</taxon>
        <taxon>Agaricales</taxon>
        <taxon>Agaricineae</taxon>
        <taxon>Agaricaceae</taxon>
        <taxon>Agaricus</taxon>
    </lineage>
</organism>
<dbReference type="AlphaFoldDB" id="K5XJK8"/>
<dbReference type="GeneID" id="18829929"/>
<dbReference type="STRING" id="597362.K5XJK8"/>
<evidence type="ECO:0000256" key="6">
    <source>
        <dbReference type="PROSITE-ProRule" id="PRU00221"/>
    </source>
</evidence>
<evidence type="ECO:0000256" key="1">
    <source>
        <dbReference type="ARBA" id="ARBA00008075"/>
    </source>
</evidence>
<sequence>MDTTGAQPWYRDPSSDLPFELYSQFRLEGLHQDALRTVAFFPWGNESLGSLWDGSLATEQNYAKWNVVVNKFRDTVAIGGDTSVYILWLKRRKHPLRINIPETPEVDLIHSDTTQVAWVLSPNAIDQPLLILSRASLIWIYNPVSKGLSSYLRGHGGAITSLAVHPTRPHLFCSTSRDHSARIYDLNLAPHQGAKDSDVNPHWPPGTLPSRAGAPHGLHMNEAEGFGIARCIIVLMGGRSGGHEAAVLSASFHPQYPIIATCGVDRCIKLWHVNPRNSSQITREDKPLFSSSRIHRSRVLSVQWMSHDTLISHNPSAILRTDPTDEDNKDTYMVPGEIVVWTWLGLDRFFPPLYDDLKAEGRSQTVLRGCASDYQESSSFTMSANAAFPAIYPQLISPNVNVYQSPTHDPIALCTIPTVLPFEKKKEEHQKDKGAICVSDIHGDRSLSSLSVENLATGTSKDGETRVAGTVQ</sequence>
<dbReference type="PROSITE" id="PS50294">
    <property type="entry name" value="WD_REPEATS_REGION"/>
    <property type="match status" value="1"/>
</dbReference>
<dbReference type="RefSeq" id="XP_007325017.1">
    <property type="nucleotide sequence ID" value="XM_007324955.1"/>
</dbReference>
<keyword evidence="4" id="KW-0805">Transcription regulation</keyword>
<proteinExistence type="inferred from homology"/>
<dbReference type="eggNOG" id="KOG1034">
    <property type="taxonomic scope" value="Eukaryota"/>
</dbReference>
<keyword evidence="5" id="KW-0804">Transcription</keyword>
<dbReference type="PROSITE" id="PS50082">
    <property type="entry name" value="WD_REPEATS_2"/>
    <property type="match status" value="2"/>
</dbReference>
<name>K5XJK8_AGABU</name>
<dbReference type="InParanoid" id="K5XJK8"/>
<dbReference type="PANTHER" id="PTHR10253">
    <property type="entry name" value="POLYCOMB PROTEIN"/>
    <property type="match status" value="1"/>
</dbReference>
<reference evidence="8" key="1">
    <citation type="journal article" date="2012" name="Proc. Natl. Acad. Sci. U.S.A.">
        <title>Genome sequence of the button mushroom Agaricus bisporus reveals mechanisms governing adaptation to a humic-rich ecological niche.</title>
        <authorList>
            <person name="Morin E."/>
            <person name="Kohler A."/>
            <person name="Baker A.R."/>
            <person name="Foulongne-Oriol M."/>
            <person name="Lombard V."/>
            <person name="Nagy L.G."/>
            <person name="Ohm R.A."/>
            <person name="Patyshakuliyeva A."/>
            <person name="Brun A."/>
            <person name="Aerts A.L."/>
            <person name="Bailey A.M."/>
            <person name="Billette C."/>
            <person name="Coutinho P.M."/>
            <person name="Deakin G."/>
            <person name="Doddapaneni H."/>
            <person name="Floudas D."/>
            <person name="Grimwood J."/>
            <person name="Hilden K."/>
            <person name="Kuees U."/>
            <person name="LaButti K.M."/>
            <person name="Lapidus A."/>
            <person name="Lindquist E.A."/>
            <person name="Lucas S.M."/>
            <person name="Murat C."/>
            <person name="Riley R.W."/>
            <person name="Salamov A.A."/>
            <person name="Schmutz J."/>
            <person name="Subramanian V."/>
            <person name="Woesten H.A.B."/>
            <person name="Xu J."/>
            <person name="Eastwood D.C."/>
            <person name="Foster G.D."/>
            <person name="Sonnenberg A.S."/>
            <person name="Cullen D."/>
            <person name="de Vries R.P."/>
            <person name="Lundell T."/>
            <person name="Hibbett D.S."/>
            <person name="Henrissat B."/>
            <person name="Burton K.S."/>
            <person name="Kerrigan R.W."/>
            <person name="Challen M.P."/>
            <person name="Grigoriev I.V."/>
            <person name="Martin F."/>
        </authorList>
    </citation>
    <scope>NUCLEOTIDE SEQUENCE [LARGE SCALE GENOMIC DNA]</scope>
    <source>
        <strain evidence="8">JB137-S8 / ATCC MYA-4627 / FGSC 10392</strain>
    </source>
</reference>
<dbReference type="Gene3D" id="2.130.10.10">
    <property type="entry name" value="YVTN repeat-like/Quinoprotein amine dehydrogenase"/>
    <property type="match status" value="1"/>
</dbReference>
<evidence type="ECO:0000256" key="2">
    <source>
        <dbReference type="ARBA" id="ARBA00022574"/>
    </source>
</evidence>
<dbReference type="InterPro" id="IPR051243">
    <property type="entry name" value="PcG_WD-repeat"/>
</dbReference>
<keyword evidence="2 6" id="KW-0853">WD repeat</keyword>
<feature type="repeat" description="WD" evidence="6">
    <location>
        <begin position="240"/>
        <end position="281"/>
    </location>
</feature>
<dbReference type="Pfam" id="PF00400">
    <property type="entry name" value="WD40"/>
    <property type="match status" value="2"/>
</dbReference>
<evidence type="ECO:0000256" key="4">
    <source>
        <dbReference type="ARBA" id="ARBA00023015"/>
    </source>
</evidence>
<evidence type="ECO:0000256" key="5">
    <source>
        <dbReference type="ARBA" id="ARBA00023163"/>
    </source>
</evidence>
<dbReference type="SMART" id="SM00320">
    <property type="entry name" value="WD40"/>
    <property type="match status" value="2"/>
</dbReference>
<protein>
    <submittedName>
        <fullName evidence="7">Uncharacterized protein</fullName>
    </submittedName>
</protein>
<dbReference type="KEGG" id="abp:AGABI1DRAFT50774"/>
<comment type="similarity">
    <text evidence="1">Belongs to the WD repeat ESC family.</text>
</comment>
<dbReference type="InterPro" id="IPR001680">
    <property type="entry name" value="WD40_rpt"/>
</dbReference>
<feature type="repeat" description="WD" evidence="6">
    <location>
        <begin position="152"/>
        <end position="187"/>
    </location>
</feature>
<gene>
    <name evidence="7" type="ORF">AGABI1DRAFT_50774</name>
</gene>
<dbReference type="HOGENOM" id="CLU_035513_0_0_1"/>
<dbReference type="SUPFAM" id="SSF50978">
    <property type="entry name" value="WD40 repeat-like"/>
    <property type="match status" value="1"/>
</dbReference>
<evidence type="ECO:0000313" key="7">
    <source>
        <dbReference type="EMBL" id="EKM83547.1"/>
    </source>
</evidence>
<feature type="non-terminal residue" evidence="7">
    <location>
        <position position="1"/>
    </location>
</feature>
<keyword evidence="3" id="KW-0677">Repeat</keyword>